<evidence type="ECO:0000256" key="4">
    <source>
        <dbReference type="ARBA" id="ARBA00023002"/>
    </source>
</evidence>
<keyword evidence="3 7" id="KW-0479">Metal-binding</keyword>
<dbReference type="GO" id="GO:0016705">
    <property type="term" value="F:oxidoreductase activity, acting on paired donors, with incorporation or reduction of molecular oxygen"/>
    <property type="evidence" value="ECO:0007669"/>
    <property type="project" value="InterPro"/>
</dbReference>
<protein>
    <submittedName>
        <fullName evidence="9">Cytochrome P450</fullName>
    </submittedName>
</protein>
<feature type="region of interest" description="Disordered" evidence="8">
    <location>
        <begin position="69"/>
        <end position="98"/>
    </location>
</feature>
<dbReference type="PANTHER" id="PTHR46696">
    <property type="entry name" value="P450, PUTATIVE (EUROFUNG)-RELATED"/>
    <property type="match status" value="1"/>
</dbReference>
<proteinExistence type="inferred from homology"/>
<accession>A0A5N8VUT0</accession>
<keyword evidence="4 7" id="KW-0560">Oxidoreductase</keyword>
<keyword evidence="6 7" id="KW-0503">Monooxygenase</keyword>
<dbReference type="GO" id="GO:0005506">
    <property type="term" value="F:iron ion binding"/>
    <property type="evidence" value="ECO:0007669"/>
    <property type="project" value="InterPro"/>
</dbReference>
<dbReference type="InterPro" id="IPR036396">
    <property type="entry name" value="Cyt_P450_sf"/>
</dbReference>
<dbReference type="SUPFAM" id="SSF48264">
    <property type="entry name" value="Cytochrome P450"/>
    <property type="match status" value="1"/>
</dbReference>
<keyword evidence="10" id="KW-1185">Reference proteome</keyword>
<dbReference type="FunFam" id="1.10.630.10:FF:000018">
    <property type="entry name" value="Cytochrome P450 monooxygenase"/>
    <property type="match status" value="1"/>
</dbReference>
<evidence type="ECO:0000256" key="3">
    <source>
        <dbReference type="ARBA" id="ARBA00022723"/>
    </source>
</evidence>
<keyword evidence="2 7" id="KW-0349">Heme</keyword>
<keyword evidence="5 7" id="KW-0408">Iron</keyword>
<dbReference type="PRINTS" id="PR00385">
    <property type="entry name" value="P450"/>
</dbReference>
<dbReference type="AlphaFoldDB" id="A0A5N8VUT0"/>
<dbReference type="OrthoDB" id="3664945at2"/>
<gene>
    <name evidence="9" type="ORF">FNH04_00180</name>
</gene>
<dbReference type="InterPro" id="IPR001128">
    <property type="entry name" value="Cyt_P450"/>
</dbReference>
<dbReference type="Pfam" id="PF00067">
    <property type="entry name" value="p450"/>
    <property type="match status" value="1"/>
</dbReference>
<dbReference type="PANTHER" id="PTHR46696:SF1">
    <property type="entry name" value="CYTOCHROME P450 YJIB-RELATED"/>
    <property type="match status" value="1"/>
</dbReference>
<evidence type="ECO:0000256" key="2">
    <source>
        <dbReference type="ARBA" id="ARBA00022617"/>
    </source>
</evidence>
<dbReference type="RefSeq" id="WP_152779115.1">
    <property type="nucleotide sequence ID" value="NZ_BAABEQ010000021.1"/>
</dbReference>
<organism evidence="9 10">
    <name type="scientific">Streptomyces phyllanthi</name>
    <dbReference type="NCBI Taxonomy" id="1803180"/>
    <lineage>
        <taxon>Bacteria</taxon>
        <taxon>Bacillati</taxon>
        <taxon>Actinomycetota</taxon>
        <taxon>Actinomycetes</taxon>
        <taxon>Kitasatosporales</taxon>
        <taxon>Streptomycetaceae</taxon>
        <taxon>Streptomyces</taxon>
    </lineage>
</organism>
<evidence type="ECO:0000256" key="8">
    <source>
        <dbReference type="SAM" id="MobiDB-lite"/>
    </source>
</evidence>
<reference evidence="9 10" key="1">
    <citation type="submission" date="2019-07" db="EMBL/GenBank/DDBJ databases">
        <title>New species of Amycolatopsis and Streptomyces.</title>
        <authorList>
            <person name="Duangmal K."/>
            <person name="Teo W.F.A."/>
            <person name="Lipun K."/>
        </authorList>
    </citation>
    <scope>NUCLEOTIDE SEQUENCE [LARGE SCALE GENOMIC DNA]</scope>
    <source>
        <strain evidence="9 10">TISTR 2346</strain>
    </source>
</reference>
<comment type="similarity">
    <text evidence="1 7">Belongs to the cytochrome P450 family.</text>
</comment>
<dbReference type="GO" id="GO:0020037">
    <property type="term" value="F:heme binding"/>
    <property type="evidence" value="ECO:0007669"/>
    <property type="project" value="InterPro"/>
</dbReference>
<dbReference type="PROSITE" id="PS00086">
    <property type="entry name" value="CYTOCHROME_P450"/>
    <property type="match status" value="1"/>
</dbReference>
<evidence type="ECO:0000313" key="9">
    <source>
        <dbReference type="EMBL" id="MPY38436.1"/>
    </source>
</evidence>
<evidence type="ECO:0000313" key="10">
    <source>
        <dbReference type="Proteomes" id="UP000326979"/>
    </source>
</evidence>
<dbReference type="CDD" id="cd11030">
    <property type="entry name" value="CYP105-like"/>
    <property type="match status" value="1"/>
</dbReference>
<dbReference type="PRINTS" id="PR00359">
    <property type="entry name" value="BP450"/>
</dbReference>
<dbReference type="Proteomes" id="UP000326979">
    <property type="component" value="Unassembled WGS sequence"/>
</dbReference>
<dbReference type="Gene3D" id="1.10.630.10">
    <property type="entry name" value="Cytochrome P450"/>
    <property type="match status" value="1"/>
</dbReference>
<dbReference type="InterPro" id="IPR017972">
    <property type="entry name" value="Cyt_P450_CS"/>
</dbReference>
<evidence type="ECO:0000256" key="1">
    <source>
        <dbReference type="ARBA" id="ARBA00010617"/>
    </source>
</evidence>
<dbReference type="InterPro" id="IPR002397">
    <property type="entry name" value="Cyt_P450_B"/>
</dbReference>
<evidence type="ECO:0000256" key="5">
    <source>
        <dbReference type="ARBA" id="ARBA00023004"/>
    </source>
</evidence>
<evidence type="ECO:0000256" key="7">
    <source>
        <dbReference type="RuleBase" id="RU000461"/>
    </source>
</evidence>
<dbReference type="EMBL" id="VJZE01000001">
    <property type="protein sequence ID" value="MPY38436.1"/>
    <property type="molecule type" value="Genomic_DNA"/>
</dbReference>
<comment type="caution">
    <text evidence="9">The sequence shown here is derived from an EMBL/GenBank/DDBJ whole genome shotgun (WGS) entry which is preliminary data.</text>
</comment>
<sequence length="404" mass="44728">MTVSATGETVLPPFPVPRPASCPLQMAPEYGEWVAQEGLERTVLADGTPVWAVNRYADIKEALADERLSADGRNPNMPGPGTGPDGTPSFPRMDDPEHNRIRRMFTKDFTVKRIEAMRPGIQKMADDLLDTMTAKEGPADLVQEYALPLPSLVISLLLGVPYDDHEFFQNHTMLVLRSGVSKEEMMGSRRAMFSYLLDLVERKEREPADDLLSRLAQEQILTGQLRREEAVVSASALLVAGHETTANMIALSTLALLQHPDLLARIRDTDDPKVVANAVEELLRYLTIVHSNVFRVATEDLTLSGTRIKAGEAVSMNLPAGNWDPAYTTDPGTFDLDRDTRGHLAFGYGTHQCVGQQLARAELQIALPTLLRRLPELSLAVPAEELTFRNDMIVYGLYSLPVTW</sequence>
<dbReference type="GO" id="GO:0004497">
    <property type="term" value="F:monooxygenase activity"/>
    <property type="evidence" value="ECO:0007669"/>
    <property type="project" value="UniProtKB-KW"/>
</dbReference>
<name>A0A5N8VUT0_9ACTN</name>
<evidence type="ECO:0000256" key="6">
    <source>
        <dbReference type="ARBA" id="ARBA00023033"/>
    </source>
</evidence>